<keyword evidence="1" id="KW-0472">Membrane</keyword>
<gene>
    <name evidence="2" type="ORF">COU18_00070</name>
</gene>
<dbReference type="AlphaFoldDB" id="A0A2H0UCL5"/>
<proteinExistence type="predicted"/>
<keyword evidence="1" id="KW-1133">Transmembrane helix</keyword>
<feature type="transmembrane region" description="Helical" evidence="1">
    <location>
        <begin position="28"/>
        <end position="50"/>
    </location>
</feature>
<dbReference type="Proteomes" id="UP000231192">
    <property type="component" value="Unassembled WGS sequence"/>
</dbReference>
<comment type="caution">
    <text evidence="2">The sequence shown here is derived from an EMBL/GenBank/DDBJ whole genome shotgun (WGS) entry which is preliminary data.</text>
</comment>
<keyword evidence="1" id="KW-0812">Transmembrane</keyword>
<sequence length="108" mass="11981">MKIDLTKQARTALAGRHEPEGIRVLASLYWSVLLVLSFFIVMAVLIYGILGLLRILHDLNGTENLSTPPSSGLNRTELKEVLEGFENRAAQFEFLKTTRGASVPDPSR</sequence>
<protein>
    <submittedName>
        <fullName evidence="2">Uncharacterized protein</fullName>
    </submittedName>
</protein>
<evidence type="ECO:0000313" key="3">
    <source>
        <dbReference type="Proteomes" id="UP000231192"/>
    </source>
</evidence>
<evidence type="ECO:0000313" key="2">
    <source>
        <dbReference type="EMBL" id="PIR84141.1"/>
    </source>
</evidence>
<name>A0A2H0UCL5_9BACT</name>
<reference evidence="3" key="1">
    <citation type="submission" date="2017-09" db="EMBL/GenBank/DDBJ databases">
        <title>Depth-based differentiation of microbial function through sediment-hosted aquifers and enrichment of novel symbionts in the deep terrestrial subsurface.</title>
        <authorList>
            <person name="Probst A.J."/>
            <person name="Ladd B."/>
            <person name="Jarett J.K."/>
            <person name="Geller-Mcgrath D.E."/>
            <person name="Sieber C.M.K."/>
            <person name="Emerson J.B."/>
            <person name="Anantharaman K."/>
            <person name="Thomas B.C."/>
            <person name="Malmstrom R."/>
            <person name="Stieglmeier M."/>
            <person name="Klingl A."/>
            <person name="Woyke T."/>
            <person name="Ryan C.M."/>
            <person name="Banfield J.F."/>
        </authorList>
    </citation>
    <scope>NUCLEOTIDE SEQUENCE [LARGE SCALE GENOMIC DNA]</scope>
</reference>
<organism evidence="2 3">
    <name type="scientific">Candidatus Kaiserbacteria bacterium CG10_big_fil_rev_8_21_14_0_10_51_14</name>
    <dbReference type="NCBI Taxonomy" id="1974610"/>
    <lineage>
        <taxon>Bacteria</taxon>
        <taxon>Candidatus Kaiseribacteriota</taxon>
    </lineage>
</organism>
<evidence type="ECO:0000256" key="1">
    <source>
        <dbReference type="SAM" id="Phobius"/>
    </source>
</evidence>
<dbReference type="EMBL" id="PFBK01000002">
    <property type="protein sequence ID" value="PIR84141.1"/>
    <property type="molecule type" value="Genomic_DNA"/>
</dbReference>
<accession>A0A2H0UCL5</accession>